<evidence type="ECO:0000259" key="1">
    <source>
        <dbReference type="Pfam" id="PF24864"/>
    </source>
</evidence>
<proteinExistence type="predicted"/>
<feature type="domain" description="DUF7730" evidence="1">
    <location>
        <begin position="219"/>
        <end position="372"/>
    </location>
</feature>
<organism evidence="2 3">
    <name type="scientific">Zalerion maritima</name>
    <dbReference type="NCBI Taxonomy" id="339359"/>
    <lineage>
        <taxon>Eukaryota</taxon>
        <taxon>Fungi</taxon>
        <taxon>Dikarya</taxon>
        <taxon>Ascomycota</taxon>
        <taxon>Pezizomycotina</taxon>
        <taxon>Sordariomycetes</taxon>
        <taxon>Lulworthiomycetidae</taxon>
        <taxon>Lulworthiales</taxon>
        <taxon>Lulworthiaceae</taxon>
        <taxon>Zalerion</taxon>
    </lineage>
</organism>
<dbReference type="Proteomes" id="UP001201980">
    <property type="component" value="Unassembled WGS sequence"/>
</dbReference>
<gene>
    <name evidence="2" type="ORF">MKZ38_006871</name>
</gene>
<name>A0AAD5WQ38_9PEZI</name>
<comment type="caution">
    <text evidence="2">The sequence shown here is derived from an EMBL/GenBank/DDBJ whole genome shotgun (WGS) entry which is preliminary data.</text>
</comment>
<sequence length="402" mass="45292">MEALKTTARETRASLRDLGRRLSVRLTRIPATMPTLQLPRKPLNLGSCGGGERGLGGNSDSLLAVVPHGSISHCSTGTSPPRRPRVDRASLGASAIPQLDSGLFAKLPYDVRLLIYEQVWADAGTDQHIVQVRIGSAPARPRPSRHASANRELTHFSCVCGLSEGEGRRRKLGAGSLTEAYWGAKNQFMRPWCRHWECDSVPVGNVDQYLSSTTIHSATGGTICGRPFGMEKEKEKEYPSSPFLGLLLSCKTAYLEAVVSLYQNIRFCFMDYFHLESFLRVVPLEHLRNIRSIHLCECVSANLFMCQDHTAPRWTAVWSYIPLLENLQELHIWLYPSWVGRELPENDLLRIMYHIKVPDFVVEIPRDERPDDYLPEHKEAPFKLLRPVVEFSQKDSFQTGAI</sequence>
<evidence type="ECO:0000313" key="2">
    <source>
        <dbReference type="EMBL" id="KAJ2895127.1"/>
    </source>
</evidence>
<evidence type="ECO:0000313" key="3">
    <source>
        <dbReference type="Proteomes" id="UP001201980"/>
    </source>
</evidence>
<protein>
    <recommendedName>
        <fullName evidence="1">DUF7730 domain-containing protein</fullName>
    </recommendedName>
</protein>
<dbReference type="PANTHER" id="PTHR38790">
    <property type="entry name" value="2EXR DOMAIN-CONTAINING PROTEIN-RELATED"/>
    <property type="match status" value="1"/>
</dbReference>
<dbReference type="AlphaFoldDB" id="A0AAD5WQ38"/>
<dbReference type="EMBL" id="JAKWBI020000425">
    <property type="protein sequence ID" value="KAJ2895127.1"/>
    <property type="molecule type" value="Genomic_DNA"/>
</dbReference>
<dbReference type="Pfam" id="PF24864">
    <property type="entry name" value="DUF7730"/>
    <property type="match status" value="1"/>
</dbReference>
<accession>A0AAD5WQ38</accession>
<keyword evidence="3" id="KW-1185">Reference proteome</keyword>
<dbReference type="InterPro" id="IPR056632">
    <property type="entry name" value="DUF7730"/>
</dbReference>
<reference evidence="2" key="1">
    <citation type="submission" date="2022-07" db="EMBL/GenBank/DDBJ databases">
        <title>Draft genome sequence of Zalerion maritima ATCC 34329, a (micro)plastics degrading marine fungus.</title>
        <authorList>
            <person name="Paco A."/>
            <person name="Goncalves M.F.M."/>
            <person name="Rocha-Santos T.A.P."/>
            <person name="Alves A."/>
        </authorList>
    </citation>
    <scope>NUCLEOTIDE SEQUENCE</scope>
    <source>
        <strain evidence="2">ATCC 34329</strain>
    </source>
</reference>